<name>A0ABY1N6C5_9HYPH</name>
<reference evidence="1 2" key="1">
    <citation type="submission" date="2017-05" db="EMBL/GenBank/DDBJ databases">
        <authorList>
            <person name="Varghese N."/>
            <person name="Submissions S."/>
        </authorList>
    </citation>
    <scope>NUCLEOTIDE SEQUENCE [LARGE SCALE GENOMIC DNA]</scope>
    <source>
        <strain evidence="1 2">DSM 15949</strain>
    </source>
</reference>
<organism evidence="1 2">
    <name type="scientific">Roseibium denhamense</name>
    <dbReference type="NCBI Taxonomy" id="76305"/>
    <lineage>
        <taxon>Bacteria</taxon>
        <taxon>Pseudomonadati</taxon>
        <taxon>Pseudomonadota</taxon>
        <taxon>Alphaproteobacteria</taxon>
        <taxon>Hyphomicrobiales</taxon>
        <taxon>Stappiaceae</taxon>
        <taxon>Roseibium</taxon>
    </lineage>
</organism>
<accession>A0ABY1N6C5</accession>
<protein>
    <recommendedName>
        <fullName evidence="3">Tellurite resistance protein TerB</fullName>
    </recommendedName>
</protein>
<evidence type="ECO:0008006" key="3">
    <source>
        <dbReference type="Google" id="ProtNLM"/>
    </source>
</evidence>
<keyword evidence="2" id="KW-1185">Reference proteome</keyword>
<comment type="caution">
    <text evidence="1">The sequence shown here is derived from an EMBL/GenBank/DDBJ whole genome shotgun (WGS) entry which is preliminary data.</text>
</comment>
<evidence type="ECO:0000313" key="2">
    <source>
        <dbReference type="Proteomes" id="UP001157914"/>
    </source>
</evidence>
<dbReference type="EMBL" id="FXTT01000001">
    <property type="protein sequence ID" value="SMP01628.1"/>
    <property type="molecule type" value="Genomic_DNA"/>
</dbReference>
<proteinExistence type="predicted"/>
<sequence>MTSERGGPMAKPTLKDFVAAKISAGERIEDDDVLTLRRYIYGDMVVSADEASALFRLNNAKLPATDSWHHLFPEAIGDILVNQVRPEGYVSEENAAWLIGQVTADGHICTANELEAVLKVLEKARQAPASLEQFALQTVASSVISGDGPTRHGKALKPGVISDAEVELLRRVLYAGAGCGGIAVSKAEAEVLFDLNDATIEAENSPAWSELFAKAVANYMMAMSGYTPPPRDVALAREDWLAQPGGFQGGIAGFFKSMFGGGPDEAVSSDPFADRGAAMSAEIAANEVVTAVEAGWLIDRIGRDGLLHENEKALLRFIQQESPDIHPALRPLMDRAL</sequence>
<evidence type="ECO:0000313" key="1">
    <source>
        <dbReference type="EMBL" id="SMP01628.1"/>
    </source>
</evidence>
<gene>
    <name evidence="1" type="ORF">SAMN06265374_0375</name>
</gene>
<dbReference type="Proteomes" id="UP001157914">
    <property type="component" value="Unassembled WGS sequence"/>
</dbReference>